<dbReference type="PANTHER" id="PTHR23098:SF16">
    <property type="entry name" value="REGULATORY PROTEIN ZESTE"/>
    <property type="match status" value="1"/>
</dbReference>
<evidence type="ECO:0000256" key="1">
    <source>
        <dbReference type="SAM" id="MobiDB-lite"/>
    </source>
</evidence>
<protein>
    <submittedName>
        <fullName evidence="3">Uncharacterized protein LOC114251671</fullName>
    </submittedName>
</protein>
<dbReference type="OrthoDB" id="8053018at2759"/>
<feature type="region of interest" description="Disordered" evidence="1">
    <location>
        <begin position="142"/>
        <end position="181"/>
    </location>
</feature>
<reference evidence="3" key="1">
    <citation type="submission" date="2025-08" db="UniProtKB">
        <authorList>
            <consortium name="RefSeq"/>
        </authorList>
    </citation>
    <scope>IDENTIFICATION</scope>
    <source>
        <tissue evidence="3">Silk gland</tissue>
    </source>
</reference>
<name>A0A6J2KNU7_BOMMA</name>
<dbReference type="KEGG" id="bman:114251671"/>
<dbReference type="PANTHER" id="PTHR23098">
    <property type="entry name" value="AGAP001331-PA-RELATED"/>
    <property type="match status" value="1"/>
</dbReference>
<sequence length="258" mass="29941">MRTSHSQYLTMVEFMEANGDLSKPSGGPRGRNFIQMKWKELTGILNSDSSGDPKSEDKWRKVWSDYKNNCKKKCAKINRAASGTGGGPALHLLLTDLEQRVMQIIGVQAATGMEIKEAGFPQEEISTERPNTEIILKEPEIDWNTPSTSSQPTVAPLPQTEASPPVIDEEEWNPPPQKKRKSNLTKMFLDIDRKTREYASERDRVYEELERDRLRVREFEVRERVRQRDEELRMQGQWLEFMKEAMEAFVRFMERKSS</sequence>
<gene>
    <name evidence="3" type="primary">LOC114251671</name>
</gene>
<accession>A0A6J2KNU7</accession>
<proteinExistence type="predicted"/>
<dbReference type="RefSeq" id="XP_028041814.1">
    <property type="nucleotide sequence ID" value="XM_028186013.1"/>
</dbReference>
<organism evidence="2 3">
    <name type="scientific">Bombyx mandarina</name>
    <name type="common">Wild silk moth</name>
    <name type="synonym">Wild silkworm</name>
    <dbReference type="NCBI Taxonomy" id="7092"/>
    <lineage>
        <taxon>Eukaryota</taxon>
        <taxon>Metazoa</taxon>
        <taxon>Ecdysozoa</taxon>
        <taxon>Arthropoda</taxon>
        <taxon>Hexapoda</taxon>
        <taxon>Insecta</taxon>
        <taxon>Pterygota</taxon>
        <taxon>Neoptera</taxon>
        <taxon>Endopterygota</taxon>
        <taxon>Lepidoptera</taxon>
        <taxon>Glossata</taxon>
        <taxon>Ditrysia</taxon>
        <taxon>Bombycoidea</taxon>
        <taxon>Bombycidae</taxon>
        <taxon>Bombycinae</taxon>
        <taxon>Bombyx</taxon>
    </lineage>
</organism>
<dbReference type="AlphaFoldDB" id="A0A6J2KNU7"/>
<evidence type="ECO:0000313" key="3">
    <source>
        <dbReference type="RefSeq" id="XP_028041814.1"/>
    </source>
</evidence>
<evidence type="ECO:0000313" key="2">
    <source>
        <dbReference type="Proteomes" id="UP000504629"/>
    </source>
</evidence>
<dbReference type="GO" id="GO:0005634">
    <property type="term" value="C:nucleus"/>
    <property type="evidence" value="ECO:0007669"/>
    <property type="project" value="TreeGrafter"/>
</dbReference>
<dbReference type="GeneID" id="114251671"/>
<dbReference type="Proteomes" id="UP000504629">
    <property type="component" value="Unplaced"/>
</dbReference>
<keyword evidence="2" id="KW-1185">Reference proteome</keyword>
<feature type="compositionally biased region" description="Polar residues" evidence="1">
    <location>
        <begin position="144"/>
        <end position="153"/>
    </location>
</feature>